<dbReference type="AlphaFoldDB" id="A0A2A5CJI6"/>
<evidence type="ECO:0000313" key="2">
    <source>
        <dbReference type="Proteomes" id="UP000228987"/>
    </source>
</evidence>
<organism evidence="1 2">
    <name type="scientific">SAR86 cluster bacterium</name>
    <dbReference type="NCBI Taxonomy" id="2030880"/>
    <lineage>
        <taxon>Bacteria</taxon>
        <taxon>Pseudomonadati</taxon>
        <taxon>Pseudomonadota</taxon>
        <taxon>Gammaproteobacteria</taxon>
        <taxon>SAR86 cluster</taxon>
    </lineage>
</organism>
<proteinExistence type="predicted"/>
<gene>
    <name evidence="1" type="ORF">COA71_02095</name>
</gene>
<name>A0A2A5CJI6_9GAMM</name>
<evidence type="ECO:0000313" key="1">
    <source>
        <dbReference type="EMBL" id="PCJ43685.1"/>
    </source>
</evidence>
<reference evidence="2" key="1">
    <citation type="submission" date="2017-08" db="EMBL/GenBank/DDBJ databases">
        <title>A dynamic microbial community with high functional redundancy inhabits the cold, oxic subseafloor aquifer.</title>
        <authorList>
            <person name="Tully B.J."/>
            <person name="Wheat C.G."/>
            <person name="Glazer B.T."/>
            <person name="Huber J.A."/>
        </authorList>
    </citation>
    <scope>NUCLEOTIDE SEQUENCE [LARGE SCALE GENOMIC DNA]</scope>
</reference>
<protein>
    <submittedName>
        <fullName evidence="1">Uncharacterized protein</fullName>
    </submittedName>
</protein>
<comment type="caution">
    <text evidence="1">The sequence shown here is derived from an EMBL/GenBank/DDBJ whole genome shotgun (WGS) entry which is preliminary data.</text>
</comment>
<sequence length="110" mass="12522">MNPLHEAQNALQHYCSNVILMLEQALEGYCNATMKQEKETVFMDIKKYSSRLALLEPFYGSNGDTTQASQLKKLCILLGHENYQENSEEQILLLTKIFRLLAQLPASASR</sequence>
<dbReference type="Proteomes" id="UP000228987">
    <property type="component" value="Unassembled WGS sequence"/>
</dbReference>
<dbReference type="EMBL" id="NVWI01000001">
    <property type="protein sequence ID" value="PCJ43685.1"/>
    <property type="molecule type" value="Genomic_DNA"/>
</dbReference>
<accession>A0A2A5CJI6</accession>